<evidence type="ECO:0000256" key="1">
    <source>
        <dbReference type="SAM" id="MobiDB-lite"/>
    </source>
</evidence>
<reference evidence="2" key="1">
    <citation type="submission" date="2020-01" db="EMBL/GenBank/DDBJ databases">
        <authorList>
            <person name="Qin S."/>
        </authorList>
    </citation>
    <scope>NUCLEOTIDE SEQUENCE</scope>
    <source>
        <strain evidence="2">CVir17-16-YZ6g</strain>
        <plasmid evidence="2">p17-15-vir-like</plasmid>
    </source>
</reference>
<name>A0A8B0SWB0_KLEPN</name>
<protein>
    <submittedName>
        <fullName evidence="2">Transposase</fullName>
    </submittedName>
</protein>
<geneLocation type="plasmid" evidence="2">
    <name>p17-15-vir-like</name>
</geneLocation>
<accession>A0A8B0SWB0</accession>
<feature type="region of interest" description="Disordered" evidence="1">
    <location>
        <begin position="32"/>
        <end position="57"/>
    </location>
</feature>
<evidence type="ECO:0000313" key="2">
    <source>
        <dbReference type="EMBL" id="QTX15130.1"/>
    </source>
</evidence>
<feature type="compositionally biased region" description="Polar residues" evidence="1">
    <location>
        <begin position="46"/>
        <end position="57"/>
    </location>
</feature>
<sequence>MKRGIFTCPSTSTIGRIIAGAHDKMRMIPVRLSAEGQSPVDKKTLSEAQKTKNNTAR</sequence>
<keyword evidence="2" id="KW-0614">Plasmid</keyword>
<organism evidence="2">
    <name type="scientific">Klebsiella pneumoniae</name>
    <dbReference type="NCBI Taxonomy" id="573"/>
    <lineage>
        <taxon>Bacteria</taxon>
        <taxon>Pseudomonadati</taxon>
        <taxon>Pseudomonadota</taxon>
        <taxon>Gammaproteobacteria</taxon>
        <taxon>Enterobacterales</taxon>
        <taxon>Enterobacteriaceae</taxon>
        <taxon>Klebsiella/Raoultella group</taxon>
        <taxon>Klebsiella</taxon>
        <taxon>Klebsiella pneumoniae complex</taxon>
    </lineage>
</organism>
<dbReference type="AlphaFoldDB" id="A0A8B0SWB0"/>
<proteinExistence type="predicted"/>
<dbReference type="EMBL" id="MN956836">
    <property type="protein sequence ID" value="QTX15130.1"/>
    <property type="molecule type" value="Genomic_DNA"/>
</dbReference>